<feature type="domain" description="DNA2/NAM7 helicase helicase" evidence="6">
    <location>
        <begin position="732"/>
        <end position="792"/>
    </location>
</feature>
<evidence type="ECO:0000256" key="3">
    <source>
        <dbReference type="ARBA" id="ARBA00022801"/>
    </source>
</evidence>
<evidence type="ECO:0008006" key="10">
    <source>
        <dbReference type="Google" id="ProtNLM"/>
    </source>
</evidence>
<dbReference type="HOGENOM" id="CLU_004155_0_1_4"/>
<sequence length="1071" mass="118539">MTIQKTSRILDYWHSVEFFNSYRLDDQLEEARDSNRKTICIRRSTSGSLEGWDQIAGCSGDLYLLPFDVVQATAEVERFLAENSSVARSQIEQVRDDEMAPEGLTCFAKVRLGQDGRVSADSLSVSALPWALGRLQGETLEDLCAQAFESSLTDLREDIKALVAEDTPFNEIQLQALVGRLHAWARYEPEGSGLAWVVVASMRARSPSASIQTQDENVEAALPNESAADTEREADEEQDLPILNSFYVHDLMLAQRELSGPRPPRALTAYLSLQDVAKSDLDAPAGHRAVLEALRPGNGISGRWPSPAGHYQALMQQYALNKMKVLGEGEILAVNGPPGTGKTTLLRDLIAHLLVERAMVLASLDCAKDGMSGVTVEAVFSGGKSHAVPVLSPKLTGFEMVVASSNNGAVENLSLELPQTRHLDPKQRDTLRYFQPVATRYAGSHATKPWKAPKEPVWGLVSAALGKSANRKRFGDVFANRSAKPGDRLADRFLAKDKVDLPSWDAVGAMTYWRYRDKTRGTRPDFRAARECFKAAHTAWQTVHRQVEALDATLTELEARWPSVTQRCPDLRYPDASEATLSRLNRLAGELDKEAALIERRLGPSWVRWLARWLRPGLYRQWRETTEVAFSIHVVCERLRTLGSLLEKTEVTLWQGDALEGEACQARAFWQSEKLNRLRNELFSAAMALHEAFFLEVQTNELVFALSRLLTSPPAGDARKILWQWFFMLVPVVSSTFASFRRQFAGVGPEELGWLIIDEAGQAVPQAAVGAIMRARRVVVVGDPLQIEPVVTQSTRLLMRLGNYWLPDSRARYAVDAQSAQTLADRCYPFGVRHPLHDEQFIGVPLVMHRRCASPMFEIANTIAYAGRMKHARKGVPLPHPVFGASAWWHVAAKGDDGTKYMAAQGRRVFEALVKLYVEVPDLANPQRPQLPDVFVITPFRQVKAGLAALLGDLGAWQTALSGTGLDAPDKLAEWVKKRVGTVHTFQGKESDVVFFVLGCDAEHAGAIAWAASEPNLLNVAVTRAKNHLYVIGDRDLWGTCQYFDTALAMLEAVEHVDTSGALLEDGVLAG</sequence>
<dbReference type="Pfam" id="PF13086">
    <property type="entry name" value="AAA_11"/>
    <property type="match status" value="1"/>
</dbReference>
<reference evidence="8 9" key="1">
    <citation type="submission" date="2011-06" db="EMBL/GenBank/DDBJ databases">
        <authorList>
            <person name="Bador J."/>
            <person name="Amoureux L."/>
            <person name="Neuwirth C."/>
        </authorList>
    </citation>
    <scope>NUCLEOTIDE SEQUENCE [LARGE SCALE GENOMIC DNA]</scope>
    <source>
        <strain evidence="8 9">AXX-A</strain>
    </source>
</reference>
<dbReference type="AlphaFoldDB" id="F7T9B4"/>
<evidence type="ECO:0000313" key="8">
    <source>
        <dbReference type="EMBL" id="EGP43074.1"/>
    </source>
</evidence>
<proteinExistence type="inferred from homology"/>
<dbReference type="eggNOG" id="COG2401">
    <property type="taxonomic scope" value="Bacteria"/>
</dbReference>
<evidence type="ECO:0000313" key="9">
    <source>
        <dbReference type="Proteomes" id="UP000004853"/>
    </source>
</evidence>
<evidence type="ECO:0000256" key="2">
    <source>
        <dbReference type="ARBA" id="ARBA00022741"/>
    </source>
</evidence>
<dbReference type="InterPro" id="IPR041677">
    <property type="entry name" value="DNA2/NAM7_AAA_11"/>
</dbReference>
<dbReference type="EMBL" id="AFRQ01000133">
    <property type="protein sequence ID" value="EGP43074.1"/>
    <property type="molecule type" value="Genomic_DNA"/>
</dbReference>
<dbReference type="PANTHER" id="PTHR43788">
    <property type="entry name" value="DNA2/NAM7 HELICASE FAMILY MEMBER"/>
    <property type="match status" value="1"/>
</dbReference>
<dbReference type="Proteomes" id="UP000004853">
    <property type="component" value="Unassembled WGS sequence"/>
</dbReference>
<dbReference type="InterPro" id="IPR041679">
    <property type="entry name" value="DNA2/NAM7-like_C"/>
</dbReference>
<feature type="domain" description="DNA2/NAM7 helicase-like C-terminal" evidence="7">
    <location>
        <begin position="923"/>
        <end position="1035"/>
    </location>
</feature>
<dbReference type="GO" id="GO:0043139">
    <property type="term" value="F:5'-3' DNA helicase activity"/>
    <property type="evidence" value="ECO:0007669"/>
    <property type="project" value="TreeGrafter"/>
</dbReference>
<dbReference type="InterPro" id="IPR050534">
    <property type="entry name" value="Coronavir_polyprotein_1ab"/>
</dbReference>
<evidence type="ECO:0000256" key="5">
    <source>
        <dbReference type="ARBA" id="ARBA00022840"/>
    </source>
</evidence>
<dbReference type="PANTHER" id="PTHR43788:SF8">
    <property type="entry name" value="DNA-BINDING PROTEIN SMUBP-2"/>
    <property type="match status" value="1"/>
</dbReference>
<dbReference type="GO" id="GO:0016787">
    <property type="term" value="F:hydrolase activity"/>
    <property type="evidence" value="ECO:0007669"/>
    <property type="project" value="UniProtKB-KW"/>
</dbReference>
<dbReference type="SUPFAM" id="SSF52540">
    <property type="entry name" value="P-loop containing nucleoside triphosphate hydrolases"/>
    <property type="match status" value="1"/>
</dbReference>
<dbReference type="Gene3D" id="3.40.50.300">
    <property type="entry name" value="P-loop containing nucleotide triphosphate hydrolases"/>
    <property type="match status" value="3"/>
</dbReference>
<keyword evidence="5" id="KW-0067">ATP-binding</keyword>
<dbReference type="PATRIC" id="fig|1003200.3.peg.5501"/>
<comment type="caution">
    <text evidence="8">The sequence shown here is derived from an EMBL/GenBank/DDBJ whole genome shotgun (WGS) entry which is preliminary data.</text>
</comment>
<dbReference type="GO" id="GO:0005524">
    <property type="term" value="F:ATP binding"/>
    <property type="evidence" value="ECO:0007669"/>
    <property type="project" value="UniProtKB-KW"/>
</dbReference>
<dbReference type="Pfam" id="PF13087">
    <property type="entry name" value="AAA_12"/>
    <property type="match status" value="1"/>
</dbReference>
<gene>
    <name evidence="8" type="ORF">AXXA_27800</name>
</gene>
<evidence type="ECO:0000256" key="1">
    <source>
        <dbReference type="ARBA" id="ARBA00007913"/>
    </source>
</evidence>
<organism evidence="8 9">
    <name type="scientific">Achromobacter insuavis AXX-A</name>
    <dbReference type="NCBI Taxonomy" id="1003200"/>
    <lineage>
        <taxon>Bacteria</taxon>
        <taxon>Pseudomonadati</taxon>
        <taxon>Pseudomonadota</taxon>
        <taxon>Betaproteobacteria</taxon>
        <taxon>Burkholderiales</taxon>
        <taxon>Alcaligenaceae</taxon>
        <taxon>Achromobacter</taxon>
    </lineage>
</organism>
<dbReference type="eggNOG" id="COG1112">
    <property type="taxonomic scope" value="Bacteria"/>
</dbReference>
<evidence type="ECO:0000259" key="7">
    <source>
        <dbReference type="Pfam" id="PF13087"/>
    </source>
</evidence>
<keyword evidence="4" id="KW-0347">Helicase</keyword>
<protein>
    <recommendedName>
        <fullName evidence="10">AAA domain-containing protein</fullName>
    </recommendedName>
</protein>
<comment type="similarity">
    <text evidence="1">Belongs to the DNA2/NAM7 helicase family.</text>
</comment>
<dbReference type="InterPro" id="IPR027417">
    <property type="entry name" value="P-loop_NTPase"/>
</dbReference>
<keyword evidence="2" id="KW-0547">Nucleotide-binding</keyword>
<name>F7T9B4_9BURK</name>
<keyword evidence="3" id="KW-0378">Hydrolase</keyword>
<evidence type="ECO:0000259" key="6">
    <source>
        <dbReference type="Pfam" id="PF13086"/>
    </source>
</evidence>
<accession>F7T9B4</accession>
<dbReference type="RefSeq" id="WP_006395543.1">
    <property type="nucleotide sequence ID" value="NZ_GL982453.1"/>
</dbReference>
<evidence type="ECO:0000256" key="4">
    <source>
        <dbReference type="ARBA" id="ARBA00022806"/>
    </source>
</evidence>